<proteinExistence type="predicted"/>
<accession>A0ABU2JSR9</accession>
<evidence type="ECO:0000313" key="3">
    <source>
        <dbReference type="Proteomes" id="UP001183410"/>
    </source>
</evidence>
<comment type="caution">
    <text evidence="2">The sequence shown here is derived from an EMBL/GenBank/DDBJ whole genome shotgun (WGS) entry which is preliminary data.</text>
</comment>
<protein>
    <submittedName>
        <fullName evidence="2">Uncharacterized protein</fullName>
    </submittedName>
</protein>
<sequence>MPDISFDAALHADEVRFGRCPEARVTFHGTPGHASRSASRRRHLPERVAAGTDYHDVAVRYALATGLAPEPREARRTDADGRGDAGLDAGLEGEAGAS</sequence>
<dbReference type="Proteomes" id="UP001183410">
    <property type="component" value="Unassembled WGS sequence"/>
</dbReference>
<evidence type="ECO:0000313" key="2">
    <source>
        <dbReference type="EMBL" id="MDT0268034.1"/>
    </source>
</evidence>
<feature type="compositionally biased region" description="Low complexity" evidence="1">
    <location>
        <begin position="86"/>
        <end position="98"/>
    </location>
</feature>
<dbReference type="RefSeq" id="WP_311668119.1">
    <property type="nucleotide sequence ID" value="NZ_JAVREO010000009.1"/>
</dbReference>
<dbReference type="EMBL" id="JAVREO010000009">
    <property type="protein sequence ID" value="MDT0268034.1"/>
    <property type="molecule type" value="Genomic_DNA"/>
</dbReference>
<feature type="compositionally biased region" description="Basic and acidic residues" evidence="1">
    <location>
        <begin position="70"/>
        <end position="85"/>
    </location>
</feature>
<organism evidence="2 3">
    <name type="scientific">Streptomyces chisholmiae</name>
    <dbReference type="NCBI Taxonomy" id="3075540"/>
    <lineage>
        <taxon>Bacteria</taxon>
        <taxon>Bacillati</taxon>
        <taxon>Actinomycetota</taxon>
        <taxon>Actinomycetes</taxon>
        <taxon>Kitasatosporales</taxon>
        <taxon>Streptomycetaceae</taxon>
        <taxon>Streptomyces</taxon>
    </lineage>
</organism>
<gene>
    <name evidence="2" type="ORF">RM844_17270</name>
</gene>
<evidence type="ECO:0000256" key="1">
    <source>
        <dbReference type="SAM" id="MobiDB-lite"/>
    </source>
</evidence>
<reference evidence="3" key="1">
    <citation type="submission" date="2023-07" db="EMBL/GenBank/DDBJ databases">
        <title>30 novel species of actinomycetes from the DSMZ collection.</title>
        <authorList>
            <person name="Nouioui I."/>
        </authorList>
    </citation>
    <scope>NUCLEOTIDE SEQUENCE [LARGE SCALE GENOMIC DNA]</scope>
    <source>
        <strain evidence="3">DSM 44915</strain>
    </source>
</reference>
<keyword evidence="3" id="KW-1185">Reference proteome</keyword>
<feature type="region of interest" description="Disordered" evidence="1">
    <location>
        <begin position="66"/>
        <end position="98"/>
    </location>
</feature>
<name>A0ABU2JSR9_9ACTN</name>